<protein>
    <submittedName>
        <fullName evidence="2">DUF4230 domain-containing protein</fullName>
    </submittedName>
</protein>
<dbReference type="RefSeq" id="WP_407030501.1">
    <property type="nucleotide sequence ID" value="NZ_JAQGEF010000004.1"/>
</dbReference>
<accession>A0ABT4UH71</accession>
<name>A0ABT4UH71_9BACT</name>
<organism evidence="2 3">
    <name type="scientific">Polluticaenibacter yanchengensis</name>
    <dbReference type="NCBI Taxonomy" id="3014562"/>
    <lineage>
        <taxon>Bacteria</taxon>
        <taxon>Pseudomonadati</taxon>
        <taxon>Bacteroidota</taxon>
        <taxon>Chitinophagia</taxon>
        <taxon>Chitinophagales</taxon>
        <taxon>Chitinophagaceae</taxon>
        <taxon>Polluticaenibacter</taxon>
    </lineage>
</organism>
<keyword evidence="1" id="KW-0812">Transmembrane</keyword>
<proteinExistence type="predicted"/>
<gene>
    <name evidence="2" type="ORF">O3P16_05125</name>
</gene>
<dbReference type="Proteomes" id="UP001210231">
    <property type="component" value="Unassembled WGS sequence"/>
</dbReference>
<comment type="caution">
    <text evidence="2">The sequence shown here is derived from an EMBL/GenBank/DDBJ whole genome shotgun (WGS) entry which is preliminary data.</text>
</comment>
<reference evidence="2 3" key="1">
    <citation type="submission" date="2022-12" db="EMBL/GenBank/DDBJ databases">
        <title>Chitinophagaceae gen. sp. nov., a new member of the family Chitinophagaceae, isolated from soil in a chemical factory.</title>
        <authorList>
            <person name="Ke Z."/>
        </authorList>
    </citation>
    <scope>NUCLEOTIDE SEQUENCE [LARGE SCALE GENOMIC DNA]</scope>
    <source>
        <strain evidence="2 3">LY-5</strain>
    </source>
</reference>
<keyword evidence="1" id="KW-1133">Transmembrane helix</keyword>
<dbReference type="EMBL" id="JAQGEF010000004">
    <property type="protein sequence ID" value="MDA3614178.1"/>
    <property type="molecule type" value="Genomic_DNA"/>
</dbReference>
<keyword evidence="3" id="KW-1185">Reference proteome</keyword>
<feature type="transmembrane region" description="Helical" evidence="1">
    <location>
        <begin position="12"/>
        <end position="32"/>
    </location>
</feature>
<evidence type="ECO:0000256" key="1">
    <source>
        <dbReference type="SAM" id="Phobius"/>
    </source>
</evidence>
<keyword evidence="1" id="KW-0472">Membrane</keyword>
<dbReference type="Pfam" id="PF14014">
    <property type="entry name" value="DUF4230"/>
    <property type="match status" value="1"/>
</dbReference>
<sequence length="214" mass="23828">MRIFSGKNILKPVVYIAVIIVAVWLLLSGNIFSGFKNLFKRQPVVIENTAAVITQIKDIAELNTIQMYAEVVADSSEINSVGMANTALKTLGFVGLPLRTHRKLVIIAKGTVKAGIDFQKLDSSRIFVQDDSIRVQLPAAKYLDIITNPSDFDIFVETGTWTTNEVNLVKMKAQNLLVHKADEQKIISQANTKAVNLVESFLKNIGYRKVYVFI</sequence>
<evidence type="ECO:0000313" key="2">
    <source>
        <dbReference type="EMBL" id="MDA3614178.1"/>
    </source>
</evidence>
<dbReference type="InterPro" id="IPR025324">
    <property type="entry name" value="DUF4230"/>
</dbReference>
<evidence type="ECO:0000313" key="3">
    <source>
        <dbReference type="Proteomes" id="UP001210231"/>
    </source>
</evidence>